<dbReference type="InterPro" id="IPR023370">
    <property type="entry name" value="TrmO-like_N"/>
</dbReference>
<name>A0A833GYB1_9LEPT</name>
<dbReference type="NCBIfam" id="TIGR00104">
    <property type="entry name" value="tRNA_TsaA"/>
    <property type="match status" value="1"/>
</dbReference>
<sequence length="130" mass="14613">MEELTLRPIGVLHGDIRSRGEAPKNYTESDRRGTIEIFPEYRDGLDGIEAGQTIVVLFWLDRSERDTLKVYPRGDRSRGLRGVFATRSPMRPNPIAISELQVLAVDGNRLEVLGLDILDGTPVIDIKKQI</sequence>
<comment type="caution">
    <text evidence="4">The sequence shown here is derived from an EMBL/GenBank/DDBJ whole genome shotgun (WGS) entry which is preliminary data.</text>
</comment>
<evidence type="ECO:0000259" key="3">
    <source>
        <dbReference type="PROSITE" id="PS51668"/>
    </source>
</evidence>
<protein>
    <submittedName>
        <fullName evidence="4">tRNA (N6-threonylcarbamoyladenosine(37)-N6)-methyltransferase TrmO</fullName>
    </submittedName>
</protein>
<keyword evidence="4" id="KW-0489">Methyltransferase</keyword>
<dbReference type="InterPro" id="IPR023368">
    <property type="entry name" value="UPF0066_cons_site"/>
</dbReference>
<dbReference type="PROSITE" id="PS01318">
    <property type="entry name" value="TSAA_1"/>
    <property type="match status" value="1"/>
</dbReference>
<dbReference type="EMBL" id="WBUI01000046">
    <property type="protein sequence ID" value="KAB2928655.1"/>
    <property type="molecule type" value="Genomic_DNA"/>
</dbReference>
<dbReference type="PROSITE" id="PS51668">
    <property type="entry name" value="TSAA_2"/>
    <property type="match status" value="1"/>
</dbReference>
<organism evidence="4 5">
    <name type="scientific">Leptonema illini</name>
    <dbReference type="NCBI Taxonomy" id="183"/>
    <lineage>
        <taxon>Bacteria</taxon>
        <taxon>Pseudomonadati</taxon>
        <taxon>Spirochaetota</taxon>
        <taxon>Spirochaetia</taxon>
        <taxon>Leptospirales</taxon>
        <taxon>Leptospiraceae</taxon>
        <taxon>Leptonema</taxon>
    </lineage>
</organism>
<reference evidence="4 5" key="1">
    <citation type="submission" date="2019-10" db="EMBL/GenBank/DDBJ databases">
        <title>Extracellular Electron Transfer in a Candidatus Methanoperedens spp. Enrichment Culture.</title>
        <authorList>
            <person name="Berger S."/>
            <person name="Rangel Shaw D."/>
            <person name="Berben T."/>
            <person name="In 'T Zandt M."/>
            <person name="Frank J."/>
            <person name="Reimann J."/>
            <person name="Jetten M.S.M."/>
            <person name="Welte C.U."/>
        </authorList>
    </citation>
    <scope>NUCLEOTIDE SEQUENCE [LARGE SCALE GENOMIC DNA]</scope>
    <source>
        <strain evidence="4">SB12</strain>
    </source>
</reference>
<evidence type="ECO:0000256" key="2">
    <source>
        <dbReference type="ARBA" id="ARBA00033753"/>
    </source>
</evidence>
<evidence type="ECO:0000256" key="1">
    <source>
        <dbReference type="ARBA" id="ARBA00022691"/>
    </source>
</evidence>
<dbReference type="Pfam" id="PF01980">
    <property type="entry name" value="TrmO_N"/>
    <property type="match status" value="1"/>
</dbReference>
<accession>A0A833GYB1</accession>
<dbReference type="InterPro" id="IPR040372">
    <property type="entry name" value="YaeB-like"/>
</dbReference>
<dbReference type="GO" id="GO:0032259">
    <property type="term" value="P:methylation"/>
    <property type="evidence" value="ECO:0007669"/>
    <property type="project" value="UniProtKB-KW"/>
</dbReference>
<dbReference type="InterPro" id="IPR036414">
    <property type="entry name" value="YaeB_N_sf"/>
</dbReference>
<feature type="domain" description="TsaA-like" evidence="3">
    <location>
        <begin position="6"/>
        <end position="130"/>
    </location>
</feature>
<dbReference type="InterPro" id="IPR036413">
    <property type="entry name" value="YaeB-like_sf"/>
</dbReference>
<dbReference type="CDD" id="cd09281">
    <property type="entry name" value="UPF0066"/>
    <property type="match status" value="1"/>
</dbReference>
<proteinExistence type="inferred from homology"/>
<dbReference type="AlphaFoldDB" id="A0A833GYB1"/>
<gene>
    <name evidence="4" type="primary">tsaA</name>
    <name evidence="4" type="ORF">F9K24_21690</name>
</gene>
<dbReference type="Proteomes" id="UP000460298">
    <property type="component" value="Unassembled WGS sequence"/>
</dbReference>
<keyword evidence="1" id="KW-0949">S-adenosyl-L-methionine</keyword>
<comment type="similarity">
    <text evidence="2">Belongs to the tRNA methyltransferase O family.</text>
</comment>
<dbReference type="PANTHER" id="PTHR12818">
    <property type="entry name" value="TRNA (ADENINE(37)-N6)-METHYLTRANSFERASE"/>
    <property type="match status" value="1"/>
</dbReference>
<evidence type="ECO:0000313" key="5">
    <source>
        <dbReference type="Proteomes" id="UP000460298"/>
    </source>
</evidence>
<dbReference type="GO" id="GO:0008168">
    <property type="term" value="F:methyltransferase activity"/>
    <property type="evidence" value="ECO:0007669"/>
    <property type="project" value="UniProtKB-KW"/>
</dbReference>
<evidence type="ECO:0000313" key="4">
    <source>
        <dbReference type="EMBL" id="KAB2928655.1"/>
    </source>
</evidence>
<dbReference type="PANTHER" id="PTHR12818:SF0">
    <property type="entry name" value="TRNA (ADENINE(37)-N6)-METHYLTRANSFERASE"/>
    <property type="match status" value="1"/>
</dbReference>
<keyword evidence="4" id="KW-0808">Transferase</keyword>
<dbReference type="Gene3D" id="2.40.30.70">
    <property type="entry name" value="YaeB-like"/>
    <property type="match status" value="1"/>
</dbReference>
<dbReference type="SUPFAM" id="SSF118196">
    <property type="entry name" value="YaeB-like"/>
    <property type="match status" value="1"/>
</dbReference>